<organism evidence="6 7">
    <name type="scientific">Dermabacter hominis 1368</name>
    <dbReference type="NCBI Taxonomy" id="1450519"/>
    <lineage>
        <taxon>Bacteria</taxon>
        <taxon>Bacillati</taxon>
        <taxon>Actinomycetota</taxon>
        <taxon>Actinomycetes</taxon>
        <taxon>Micrococcales</taxon>
        <taxon>Dermabacteraceae</taxon>
        <taxon>Dermabacter</taxon>
    </lineage>
</organism>
<dbReference type="Gene3D" id="1.10.10.60">
    <property type="entry name" value="Homeodomain-like"/>
    <property type="match status" value="1"/>
</dbReference>
<keyword evidence="2" id="KW-0805">Transcription regulation</keyword>
<evidence type="ECO:0000256" key="2">
    <source>
        <dbReference type="ARBA" id="ARBA00023015"/>
    </source>
</evidence>
<dbReference type="EMBL" id="JDRS01000009">
    <property type="protein sequence ID" value="KDS93152.1"/>
    <property type="molecule type" value="Genomic_DNA"/>
</dbReference>
<dbReference type="PANTHER" id="PTHR34294:SF1">
    <property type="entry name" value="TRANSCRIPTIONAL REGULATOR LSRR"/>
    <property type="match status" value="1"/>
</dbReference>
<reference evidence="6 7" key="1">
    <citation type="submission" date="2014-01" db="EMBL/GenBank/DDBJ databases">
        <title>Draft genome sequence of the multidrug-resistant clinical isolate Dermabacter hominis 1368.</title>
        <authorList>
            <person name="Albersmeier A."/>
            <person name="Bomholt C."/>
            <person name="Glaub A."/>
            <person name="Ruckert C."/>
            <person name="Soriano F."/>
            <person name="Fernandez-Natal I."/>
            <person name="Tauch A."/>
        </authorList>
    </citation>
    <scope>NUCLEOTIDE SEQUENCE [LARGE SCALE GENOMIC DNA]</scope>
    <source>
        <strain evidence="6 7">1368</strain>
    </source>
</reference>
<dbReference type="InterPro" id="IPR037171">
    <property type="entry name" value="NagB/RpiA_transferase-like"/>
</dbReference>
<comment type="caution">
    <text evidence="6">The sequence shown here is derived from an EMBL/GenBank/DDBJ whole genome shotgun (WGS) entry which is preliminary data.</text>
</comment>
<dbReference type="Proteomes" id="UP000030182">
    <property type="component" value="Unassembled WGS sequence"/>
</dbReference>
<proteinExistence type="inferred from homology"/>
<keyword evidence="3" id="KW-0238">DNA-binding</keyword>
<dbReference type="PANTHER" id="PTHR34294">
    <property type="entry name" value="TRANSCRIPTIONAL REGULATOR-RELATED"/>
    <property type="match status" value="1"/>
</dbReference>
<keyword evidence="4" id="KW-0804">Transcription</keyword>
<dbReference type="InterPro" id="IPR051054">
    <property type="entry name" value="SorC_transcr_regulators"/>
</dbReference>
<gene>
    <name evidence="6" type="ORF">DHOM_07340</name>
</gene>
<feature type="domain" description="Sugar-binding" evidence="5">
    <location>
        <begin position="62"/>
        <end position="315"/>
    </location>
</feature>
<keyword evidence="7" id="KW-1185">Reference proteome</keyword>
<sequence>MTTLSGREDVRLLLQVARMYYEDNYTQAQIATTVGYSRPTISRMLAQAKEIGIVKVTISHPLERILGLEKQLLKLLPLSLVRVAESTENNALDSIGQAAAGLLMENLKNGQVLGVGNGRSVAAASRYVPFADRSACTVVQLLGSMPGGLPSWGRDAPTICHHISQQLGAASVRMPVPLVVDNPALLAPLMREEKVAAALALGARADVALVGCAGIHATGEGNILAEYLTDSVISAIARGGAVGHILDHHFDGEGRDVPTPLTERTLALSLDALRKIPLVIGVAAGGDKVEALVAASRGGILDAIVTDEDTAALIVEHARRRD</sequence>
<evidence type="ECO:0000256" key="1">
    <source>
        <dbReference type="ARBA" id="ARBA00010466"/>
    </source>
</evidence>
<accession>A0ABR4SKA9</accession>
<evidence type="ECO:0000313" key="6">
    <source>
        <dbReference type="EMBL" id="KDS93152.1"/>
    </source>
</evidence>
<dbReference type="Gene3D" id="3.40.50.1360">
    <property type="match status" value="1"/>
</dbReference>
<evidence type="ECO:0000313" key="7">
    <source>
        <dbReference type="Proteomes" id="UP000030182"/>
    </source>
</evidence>
<name>A0ABR4SKA9_9MICO</name>
<evidence type="ECO:0000259" key="5">
    <source>
        <dbReference type="Pfam" id="PF04198"/>
    </source>
</evidence>
<evidence type="ECO:0000256" key="4">
    <source>
        <dbReference type="ARBA" id="ARBA00023163"/>
    </source>
</evidence>
<comment type="similarity">
    <text evidence="1">Belongs to the SorC transcriptional regulatory family.</text>
</comment>
<dbReference type="SUPFAM" id="SSF100950">
    <property type="entry name" value="NagB/RpiA/CoA transferase-like"/>
    <property type="match status" value="1"/>
</dbReference>
<dbReference type="InterPro" id="IPR007324">
    <property type="entry name" value="Sugar-bd_dom_put"/>
</dbReference>
<evidence type="ECO:0000256" key="3">
    <source>
        <dbReference type="ARBA" id="ARBA00023125"/>
    </source>
</evidence>
<protein>
    <submittedName>
        <fullName evidence="6">SorC family transcriptional regulator</fullName>
    </submittedName>
</protein>
<dbReference type="Pfam" id="PF04198">
    <property type="entry name" value="Sugar-bind"/>
    <property type="match status" value="1"/>
</dbReference>
<dbReference type="RefSeq" id="WP_034373509.1">
    <property type="nucleotide sequence ID" value="NZ_KN323183.1"/>
</dbReference>